<dbReference type="PANTHER" id="PTHR43132:SF6">
    <property type="entry name" value="HTH-TYPE TRANSCRIPTIONAL REPRESSOR CZRA"/>
    <property type="match status" value="1"/>
</dbReference>
<dbReference type="Proteomes" id="UP000315226">
    <property type="component" value="Unassembled WGS sequence"/>
</dbReference>
<dbReference type="SUPFAM" id="SSF46785">
    <property type="entry name" value="Winged helix' DNA-binding domain"/>
    <property type="match status" value="1"/>
</dbReference>
<dbReference type="InterPro" id="IPR001845">
    <property type="entry name" value="HTH_ArsR_DNA-bd_dom"/>
</dbReference>
<protein>
    <submittedName>
        <fullName evidence="5">Transcriptional regulator</fullName>
    </submittedName>
</protein>
<comment type="caution">
    <text evidence="5">The sequence shown here is derived from an EMBL/GenBank/DDBJ whole genome shotgun (WGS) entry which is preliminary data.</text>
</comment>
<dbReference type="EMBL" id="BJMN01000010">
    <property type="protein sequence ID" value="GEB56031.1"/>
    <property type="molecule type" value="Genomic_DNA"/>
</dbReference>
<dbReference type="OrthoDB" id="3460651at2"/>
<dbReference type="InterPro" id="IPR045981">
    <property type="entry name" value="DUF5937"/>
</dbReference>
<feature type="domain" description="HTH arsR-type" evidence="4">
    <location>
        <begin position="240"/>
        <end position="332"/>
    </location>
</feature>
<evidence type="ECO:0000256" key="3">
    <source>
        <dbReference type="ARBA" id="ARBA00023163"/>
    </source>
</evidence>
<dbReference type="Pfam" id="PF01022">
    <property type="entry name" value="HTH_5"/>
    <property type="match status" value="1"/>
</dbReference>
<sequence>MIEIIFGPDDLTRIRFARSPLEELVHSVPVLAGTRRPVVHRPWLEFATGRVRGLDLRVLLALAQGPRVVPDFLAPPPAAMTGEFRDELDAIAATPAATVRTALDELGAGDLLPAVLRPLYEDPERELPGLVDTMAAYWRAAVEPVWPRLRALNDADIAHRAGQLTTGGLAKVFDDLHPEARYEVDRLLIDKPLHSARRSSDGTGLLLVPCVFAWPRLLVLHNEPYQPTLTYSPRGIGRLWTDETSGETEQPLAELIGRSRAALLAHLDLPLSTSQLAAYLDLTSAAVSQHLSVLRRCSLVTSRRSGRWMLHQRTPLAGELLGAPARHAAAPKP</sequence>
<dbReference type="AlphaFoldDB" id="A0A4Y3RE16"/>
<dbReference type="Pfam" id="PF19361">
    <property type="entry name" value="DUF5937"/>
    <property type="match status" value="1"/>
</dbReference>
<dbReference type="SMART" id="SM00418">
    <property type="entry name" value="HTH_ARSR"/>
    <property type="match status" value="1"/>
</dbReference>
<keyword evidence="2" id="KW-0238">DNA-binding</keyword>
<dbReference type="GO" id="GO:0003677">
    <property type="term" value="F:DNA binding"/>
    <property type="evidence" value="ECO:0007669"/>
    <property type="project" value="UniProtKB-KW"/>
</dbReference>
<dbReference type="CDD" id="cd00090">
    <property type="entry name" value="HTH_ARSR"/>
    <property type="match status" value="1"/>
</dbReference>
<evidence type="ECO:0000313" key="5">
    <source>
        <dbReference type="EMBL" id="GEB56031.1"/>
    </source>
</evidence>
<dbReference type="PROSITE" id="PS50987">
    <property type="entry name" value="HTH_ARSR_2"/>
    <property type="match status" value="1"/>
</dbReference>
<evidence type="ECO:0000256" key="1">
    <source>
        <dbReference type="ARBA" id="ARBA00023015"/>
    </source>
</evidence>
<dbReference type="GO" id="GO:0003700">
    <property type="term" value="F:DNA-binding transcription factor activity"/>
    <property type="evidence" value="ECO:0007669"/>
    <property type="project" value="InterPro"/>
</dbReference>
<reference evidence="5 6" key="1">
    <citation type="submission" date="2019-06" db="EMBL/GenBank/DDBJ databases">
        <title>Whole genome shotgun sequence of Streptomyces gardneri NBRC 12865.</title>
        <authorList>
            <person name="Hosoyama A."/>
            <person name="Uohara A."/>
            <person name="Ohji S."/>
            <person name="Ichikawa N."/>
        </authorList>
    </citation>
    <scope>NUCLEOTIDE SEQUENCE [LARGE SCALE GENOMIC DNA]</scope>
    <source>
        <strain evidence="5 6">NBRC 12865</strain>
    </source>
</reference>
<evidence type="ECO:0000259" key="4">
    <source>
        <dbReference type="PROSITE" id="PS50987"/>
    </source>
</evidence>
<keyword evidence="6" id="KW-1185">Reference proteome</keyword>
<dbReference type="InterPro" id="IPR036390">
    <property type="entry name" value="WH_DNA-bd_sf"/>
</dbReference>
<accession>A0A4Y3RE16</accession>
<evidence type="ECO:0000313" key="6">
    <source>
        <dbReference type="Proteomes" id="UP000315226"/>
    </source>
</evidence>
<name>A0A4Y3RE16_9ACTN</name>
<organism evidence="5 6">
    <name type="scientific">Streptomyces gardneri</name>
    <dbReference type="NCBI Taxonomy" id="66892"/>
    <lineage>
        <taxon>Bacteria</taxon>
        <taxon>Bacillati</taxon>
        <taxon>Actinomycetota</taxon>
        <taxon>Actinomycetes</taxon>
        <taxon>Kitasatosporales</taxon>
        <taxon>Streptomycetaceae</taxon>
        <taxon>Streptomyces</taxon>
    </lineage>
</organism>
<dbReference type="RefSeq" id="WP_141294713.1">
    <property type="nucleotide sequence ID" value="NZ_BJMN01000010.1"/>
</dbReference>
<keyword evidence="3" id="KW-0804">Transcription</keyword>
<evidence type="ECO:0000256" key="2">
    <source>
        <dbReference type="ARBA" id="ARBA00023125"/>
    </source>
</evidence>
<keyword evidence="1" id="KW-0805">Transcription regulation</keyword>
<dbReference type="InterPro" id="IPR011991">
    <property type="entry name" value="ArsR-like_HTH"/>
</dbReference>
<proteinExistence type="predicted"/>
<dbReference type="Gene3D" id="1.10.10.10">
    <property type="entry name" value="Winged helix-like DNA-binding domain superfamily/Winged helix DNA-binding domain"/>
    <property type="match status" value="1"/>
</dbReference>
<dbReference type="InterPro" id="IPR051011">
    <property type="entry name" value="Metal_resp_trans_reg"/>
</dbReference>
<dbReference type="InterPro" id="IPR036388">
    <property type="entry name" value="WH-like_DNA-bd_sf"/>
</dbReference>
<gene>
    <name evidence="5" type="ORF">SGA01_16360</name>
</gene>
<dbReference type="PANTHER" id="PTHR43132">
    <property type="entry name" value="ARSENICAL RESISTANCE OPERON REPRESSOR ARSR-RELATED"/>
    <property type="match status" value="1"/>
</dbReference>